<feature type="transmembrane region" description="Helical" evidence="1">
    <location>
        <begin position="130"/>
        <end position="155"/>
    </location>
</feature>
<sequence>MNSPKTNDPILTERQLAVPELKWIDGFSRLLDTRFRIPGTDMRFGVDFLLGLVPGAGDLISLGMSGVLVATMAKNGASGMLVARMLFNVALDALVGTIPVLGNIFDLVYKANYRNAVLMREFYGEGEHQGSAWPVVLGVIVAIIAIFVLAIWATVEVLGWLWSLL</sequence>
<dbReference type="OrthoDB" id="513552at2"/>
<comment type="caution">
    <text evidence="2">The sequence shown here is derived from an EMBL/GenBank/DDBJ whole genome shotgun (WGS) entry which is preliminary data.</text>
</comment>
<gene>
    <name evidence="2" type="ORF">FUA23_19820</name>
</gene>
<dbReference type="PANTHER" id="PTHR35519">
    <property type="entry name" value="MEMBRANE PROTEINS"/>
    <property type="match status" value="1"/>
</dbReference>
<dbReference type="InterPro" id="IPR025187">
    <property type="entry name" value="DUF4112"/>
</dbReference>
<feature type="transmembrane region" description="Helical" evidence="1">
    <location>
        <begin position="44"/>
        <end position="73"/>
    </location>
</feature>
<proteinExistence type="predicted"/>
<dbReference type="AlphaFoldDB" id="A0A5C7FF97"/>
<reference evidence="2 3" key="1">
    <citation type="submission" date="2019-08" db="EMBL/GenBank/DDBJ databases">
        <title>Lewinella sp. strain SSH13 Genome sequencing and assembly.</title>
        <authorList>
            <person name="Kim I."/>
        </authorList>
    </citation>
    <scope>NUCLEOTIDE SEQUENCE [LARGE SCALE GENOMIC DNA]</scope>
    <source>
        <strain evidence="2 3">SSH13</strain>
    </source>
</reference>
<protein>
    <submittedName>
        <fullName evidence="2">DUF4112 domain-containing protein</fullName>
    </submittedName>
</protein>
<accession>A0A5C7FF97</accession>
<keyword evidence="1" id="KW-0812">Transmembrane</keyword>
<keyword evidence="1" id="KW-1133">Transmembrane helix</keyword>
<dbReference type="Proteomes" id="UP000321907">
    <property type="component" value="Unassembled WGS sequence"/>
</dbReference>
<evidence type="ECO:0000313" key="2">
    <source>
        <dbReference type="EMBL" id="TXF85987.1"/>
    </source>
</evidence>
<feature type="transmembrane region" description="Helical" evidence="1">
    <location>
        <begin position="85"/>
        <end position="109"/>
    </location>
</feature>
<evidence type="ECO:0000256" key="1">
    <source>
        <dbReference type="SAM" id="Phobius"/>
    </source>
</evidence>
<dbReference type="RefSeq" id="WP_147932517.1">
    <property type="nucleotide sequence ID" value="NZ_VOXD01000042.1"/>
</dbReference>
<dbReference type="Pfam" id="PF13430">
    <property type="entry name" value="DUF4112"/>
    <property type="match status" value="1"/>
</dbReference>
<evidence type="ECO:0000313" key="3">
    <source>
        <dbReference type="Proteomes" id="UP000321907"/>
    </source>
</evidence>
<dbReference type="PANTHER" id="PTHR35519:SF2">
    <property type="entry name" value="PH DOMAIN PROTEIN"/>
    <property type="match status" value="1"/>
</dbReference>
<keyword evidence="3" id="KW-1185">Reference proteome</keyword>
<name>A0A5C7FF97_9BACT</name>
<dbReference type="EMBL" id="VOXD01000042">
    <property type="protein sequence ID" value="TXF85987.1"/>
    <property type="molecule type" value="Genomic_DNA"/>
</dbReference>
<organism evidence="2 3">
    <name type="scientific">Neolewinella aurantiaca</name>
    <dbReference type="NCBI Taxonomy" id="2602767"/>
    <lineage>
        <taxon>Bacteria</taxon>
        <taxon>Pseudomonadati</taxon>
        <taxon>Bacteroidota</taxon>
        <taxon>Saprospiria</taxon>
        <taxon>Saprospirales</taxon>
        <taxon>Lewinellaceae</taxon>
        <taxon>Neolewinella</taxon>
    </lineage>
</organism>
<keyword evidence="1" id="KW-0472">Membrane</keyword>